<organism evidence="1 2">
    <name type="scientific">Buttiauxella gaviniae</name>
    <dbReference type="NCBI Taxonomy" id="82990"/>
    <lineage>
        <taxon>Bacteria</taxon>
        <taxon>Pseudomonadati</taxon>
        <taxon>Pseudomonadota</taxon>
        <taxon>Gammaproteobacteria</taxon>
        <taxon>Enterobacterales</taxon>
        <taxon>Enterobacteriaceae</taxon>
        <taxon>Buttiauxella</taxon>
    </lineage>
</organism>
<dbReference type="Proteomes" id="UP001555342">
    <property type="component" value="Unassembled WGS sequence"/>
</dbReference>
<evidence type="ECO:0000313" key="2">
    <source>
        <dbReference type="Proteomes" id="UP001555342"/>
    </source>
</evidence>
<protein>
    <submittedName>
        <fullName evidence="1">Hcp family type VI secretion system effector</fullName>
    </submittedName>
</protein>
<sequence>MSNLIYVTITGKQQGVLSAGCSSYDSIGNKFQENHLNQIMVISMEHSINRVKNVNHGPLSFVKFIDKSSPLLGVAISNNEELELKFDMYRASSSGSQELYYSITVRKAYLNGVSIIYPHTIDHSGNQPEEMISLNYETITWEHHAAGTSGYSIWEDRVF</sequence>
<comment type="caution">
    <text evidence="1">The sequence shown here is derived from an EMBL/GenBank/DDBJ whole genome shotgun (WGS) entry which is preliminary data.</text>
</comment>
<dbReference type="InterPro" id="IPR008514">
    <property type="entry name" value="T6SS_Hcp"/>
</dbReference>
<dbReference type="EMBL" id="JBFMVT010000002">
    <property type="protein sequence ID" value="MEW7311305.1"/>
    <property type="molecule type" value="Genomic_DNA"/>
</dbReference>
<reference evidence="1 2" key="1">
    <citation type="submission" date="2024-07" db="EMBL/GenBank/DDBJ databases">
        <authorList>
            <person name="Wang L."/>
        </authorList>
    </citation>
    <scope>NUCLEOTIDE SEQUENCE [LARGE SCALE GENOMIC DNA]</scope>
    <source>
        <strain evidence="1 2">WL359</strain>
    </source>
</reference>
<dbReference type="PANTHER" id="PTHR34319">
    <property type="entry name" value="MAJOR EXPORTED PROTEIN"/>
    <property type="match status" value="1"/>
</dbReference>
<accession>A0ABV3NP40</accession>
<name>A0ABV3NP40_9ENTR</name>
<dbReference type="RefSeq" id="WP_367593662.1">
    <property type="nucleotide sequence ID" value="NZ_JBFMVT010000002.1"/>
</dbReference>
<dbReference type="PANTHER" id="PTHR34319:SF7">
    <property type="entry name" value="HNH ENDONUCLEASE DOMAIN-CONTAINING PROTEIN"/>
    <property type="match status" value="1"/>
</dbReference>
<gene>
    <name evidence="1" type="ORF">AB1E22_00995</name>
</gene>
<keyword evidence="2" id="KW-1185">Reference proteome</keyword>
<proteinExistence type="predicted"/>
<dbReference type="InterPro" id="IPR036624">
    <property type="entry name" value="Hcp1-lik_sf"/>
</dbReference>
<dbReference type="NCBIfam" id="TIGR03344">
    <property type="entry name" value="VI_effect_Hcp1"/>
    <property type="match status" value="1"/>
</dbReference>
<evidence type="ECO:0000313" key="1">
    <source>
        <dbReference type="EMBL" id="MEW7311305.1"/>
    </source>
</evidence>
<dbReference type="SUPFAM" id="SSF141452">
    <property type="entry name" value="Hcp1-like"/>
    <property type="match status" value="1"/>
</dbReference>
<dbReference type="InterPro" id="IPR052947">
    <property type="entry name" value="T6SS_Hcp1_domain"/>
</dbReference>
<dbReference type="Gene3D" id="2.30.110.20">
    <property type="entry name" value="Hcp1-like"/>
    <property type="match status" value="1"/>
</dbReference>
<dbReference type="Pfam" id="PF05638">
    <property type="entry name" value="T6SS_HCP"/>
    <property type="match status" value="1"/>
</dbReference>